<dbReference type="EMBL" id="QTUA01000001">
    <property type="protein sequence ID" value="REF30580.1"/>
    <property type="molecule type" value="Genomic_DNA"/>
</dbReference>
<gene>
    <name evidence="2" type="ORF">DFJ65_1592</name>
</gene>
<dbReference type="RefSeq" id="WP_115922553.1">
    <property type="nucleotide sequence ID" value="NZ_QTUA01000001.1"/>
</dbReference>
<dbReference type="InterPro" id="IPR051908">
    <property type="entry name" value="Ribosomal_N-acetyltransferase"/>
</dbReference>
<dbReference type="InterPro" id="IPR016181">
    <property type="entry name" value="Acyl_CoA_acyltransferase"/>
</dbReference>
<name>A0A3D9URG1_9MICO</name>
<dbReference type="Gene3D" id="3.40.630.30">
    <property type="match status" value="1"/>
</dbReference>
<feature type="domain" description="N-acetyltransferase" evidence="1">
    <location>
        <begin position="18"/>
        <end position="180"/>
    </location>
</feature>
<accession>A0A3D9URG1</accession>
<reference evidence="2 3" key="1">
    <citation type="submission" date="2018-08" db="EMBL/GenBank/DDBJ databases">
        <title>Sequencing the genomes of 1000 actinobacteria strains.</title>
        <authorList>
            <person name="Klenk H.-P."/>
        </authorList>
    </citation>
    <scope>NUCLEOTIDE SEQUENCE [LARGE SCALE GENOMIC DNA]</scope>
    <source>
        <strain evidence="2 3">DSM 22967</strain>
    </source>
</reference>
<evidence type="ECO:0000313" key="3">
    <source>
        <dbReference type="Proteomes" id="UP000256253"/>
    </source>
</evidence>
<organism evidence="2 3">
    <name type="scientific">Calidifontibacter indicus</name>
    <dbReference type="NCBI Taxonomy" id="419650"/>
    <lineage>
        <taxon>Bacteria</taxon>
        <taxon>Bacillati</taxon>
        <taxon>Actinomycetota</taxon>
        <taxon>Actinomycetes</taxon>
        <taxon>Micrococcales</taxon>
        <taxon>Dermacoccaceae</taxon>
        <taxon>Calidifontibacter</taxon>
    </lineage>
</organism>
<protein>
    <submittedName>
        <fullName evidence="2">RimJ/RimL family protein N-acetyltransferase</fullName>
    </submittedName>
</protein>
<keyword evidence="3" id="KW-1185">Reference proteome</keyword>
<dbReference type="GO" id="GO:0008999">
    <property type="term" value="F:protein-N-terminal-alanine acetyltransferase activity"/>
    <property type="evidence" value="ECO:0007669"/>
    <property type="project" value="TreeGrafter"/>
</dbReference>
<evidence type="ECO:0000313" key="2">
    <source>
        <dbReference type="EMBL" id="REF30580.1"/>
    </source>
</evidence>
<keyword evidence="2" id="KW-0808">Transferase</keyword>
<dbReference type="Pfam" id="PF13302">
    <property type="entry name" value="Acetyltransf_3"/>
    <property type="match status" value="1"/>
</dbReference>
<dbReference type="GO" id="GO:0005737">
    <property type="term" value="C:cytoplasm"/>
    <property type="evidence" value="ECO:0007669"/>
    <property type="project" value="TreeGrafter"/>
</dbReference>
<dbReference type="Proteomes" id="UP000256253">
    <property type="component" value="Unassembled WGS sequence"/>
</dbReference>
<comment type="caution">
    <text evidence="2">The sequence shown here is derived from an EMBL/GenBank/DDBJ whole genome shotgun (WGS) entry which is preliminary data.</text>
</comment>
<evidence type="ECO:0000259" key="1">
    <source>
        <dbReference type="PROSITE" id="PS51186"/>
    </source>
</evidence>
<dbReference type="PANTHER" id="PTHR43441">
    <property type="entry name" value="RIBOSOMAL-PROTEIN-SERINE ACETYLTRANSFERASE"/>
    <property type="match status" value="1"/>
</dbReference>
<dbReference type="PANTHER" id="PTHR43441:SF10">
    <property type="entry name" value="ACETYLTRANSFERASE"/>
    <property type="match status" value="1"/>
</dbReference>
<sequence>MLPLPLVMPVPDPEHGRVRLRAFRADDVPMLRDMSTDPHVPLIGTLPGNADAQDALAYIDRQHSRLVGGAGWSFCIADAATDAGVGQIGLWIGAIEHGRATVGYSTAPRFRRRGYTADALAALVEFAWTIDGLHRLEAYIEPWNAGSASTARAGGFEFEGTLRSHQEIGGRRRDMQLWAIVRDS</sequence>
<dbReference type="OrthoDB" id="2061990at2"/>
<proteinExistence type="predicted"/>
<dbReference type="SUPFAM" id="SSF55729">
    <property type="entry name" value="Acyl-CoA N-acyltransferases (Nat)"/>
    <property type="match status" value="1"/>
</dbReference>
<dbReference type="PROSITE" id="PS51186">
    <property type="entry name" value="GNAT"/>
    <property type="match status" value="1"/>
</dbReference>
<dbReference type="InterPro" id="IPR000182">
    <property type="entry name" value="GNAT_dom"/>
</dbReference>
<dbReference type="AlphaFoldDB" id="A0A3D9URG1"/>
<dbReference type="GO" id="GO:1990189">
    <property type="term" value="F:protein N-terminal-serine acetyltransferase activity"/>
    <property type="evidence" value="ECO:0007669"/>
    <property type="project" value="TreeGrafter"/>
</dbReference>